<dbReference type="Pfam" id="PF01066">
    <property type="entry name" value="CDP-OH_P_transf"/>
    <property type="match status" value="1"/>
</dbReference>
<dbReference type="PROSITE" id="PS00379">
    <property type="entry name" value="CDP_ALCOHOL_P_TRANSF"/>
    <property type="match status" value="1"/>
</dbReference>
<gene>
    <name evidence="4" type="ORF">GS429_16950</name>
</gene>
<feature type="transmembrane region" description="Helical" evidence="3">
    <location>
        <begin position="229"/>
        <end position="249"/>
    </location>
</feature>
<dbReference type="InterPro" id="IPR048254">
    <property type="entry name" value="CDP_ALCOHOL_P_TRANSF_CS"/>
</dbReference>
<keyword evidence="3" id="KW-0812">Transmembrane</keyword>
<keyword evidence="5" id="KW-1185">Reference proteome</keyword>
<dbReference type="Proteomes" id="UP000434101">
    <property type="component" value="Unassembled WGS sequence"/>
</dbReference>
<keyword evidence="1 2" id="KW-0808">Transferase</keyword>
<keyword evidence="3" id="KW-1133">Transmembrane helix</keyword>
<protein>
    <submittedName>
        <fullName evidence="4">CDP-alcohol phosphatidyltransferase family protein</fullName>
    </submittedName>
</protein>
<dbReference type="GO" id="GO:0016020">
    <property type="term" value="C:membrane"/>
    <property type="evidence" value="ECO:0007669"/>
    <property type="project" value="InterPro"/>
</dbReference>
<sequence>MTDDSVLTVRRRARSRWARISAGNAAMVALAVVALESLWTDGPPPGFLVAVGVMLTLESAFVYRLLGGLERTRRPANRPVTIATWVTVARGAAVAVLAGFVGTEPPSGIAWVPAALFAAAAAFDAVDGAIARATDTVTDFGARLDVETDGLVVLVGTLVAVVDGALPRFFLAVAVARYLFVAGQWWRERQSKPVFDLPPNRLRRPLGGLAMLAVWLALLPIPGDTVSRAFATLLVVPFLANFCWDWLAVTGRVGPSARP</sequence>
<feature type="transmembrane region" description="Helical" evidence="3">
    <location>
        <begin position="79"/>
        <end position="102"/>
    </location>
</feature>
<dbReference type="OrthoDB" id="331608at2157"/>
<dbReference type="GO" id="GO:0008654">
    <property type="term" value="P:phospholipid biosynthetic process"/>
    <property type="evidence" value="ECO:0007669"/>
    <property type="project" value="InterPro"/>
</dbReference>
<comment type="caution">
    <text evidence="4">The sequence shown here is derived from an EMBL/GenBank/DDBJ whole genome shotgun (WGS) entry which is preliminary data.</text>
</comment>
<evidence type="ECO:0000313" key="4">
    <source>
        <dbReference type="EMBL" id="MXV63716.1"/>
    </source>
</evidence>
<accession>A0A6B0VRW8</accession>
<dbReference type="Gene3D" id="1.20.120.1760">
    <property type="match status" value="1"/>
</dbReference>
<keyword evidence="3" id="KW-0472">Membrane</keyword>
<evidence type="ECO:0000256" key="1">
    <source>
        <dbReference type="ARBA" id="ARBA00022679"/>
    </source>
</evidence>
<organism evidence="4 5">
    <name type="scientific">Natronorubrum halalkaliphilum</name>
    <dbReference type="NCBI Taxonomy" id="2691917"/>
    <lineage>
        <taxon>Archaea</taxon>
        <taxon>Methanobacteriati</taxon>
        <taxon>Methanobacteriota</taxon>
        <taxon>Stenosarchaea group</taxon>
        <taxon>Halobacteria</taxon>
        <taxon>Halobacteriales</taxon>
        <taxon>Natrialbaceae</taxon>
        <taxon>Natronorubrum</taxon>
    </lineage>
</organism>
<feature type="transmembrane region" description="Helical" evidence="3">
    <location>
        <begin position="46"/>
        <end position="67"/>
    </location>
</feature>
<dbReference type="GO" id="GO:0016780">
    <property type="term" value="F:phosphotransferase activity, for other substituted phosphate groups"/>
    <property type="evidence" value="ECO:0007669"/>
    <property type="project" value="InterPro"/>
</dbReference>
<evidence type="ECO:0000256" key="3">
    <source>
        <dbReference type="SAM" id="Phobius"/>
    </source>
</evidence>
<proteinExistence type="inferred from homology"/>
<feature type="transmembrane region" description="Helical" evidence="3">
    <location>
        <begin position="20"/>
        <end position="40"/>
    </location>
</feature>
<feature type="transmembrane region" description="Helical" evidence="3">
    <location>
        <begin position="108"/>
        <end position="130"/>
    </location>
</feature>
<evidence type="ECO:0000256" key="2">
    <source>
        <dbReference type="RuleBase" id="RU003750"/>
    </source>
</evidence>
<comment type="similarity">
    <text evidence="2">Belongs to the CDP-alcohol phosphatidyltransferase class-I family.</text>
</comment>
<dbReference type="EMBL" id="WUYX01000060">
    <property type="protein sequence ID" value="MXV63716.1"/>
    <property type="molecule type" value="Genomic_DNA"/>
</dbReference>
<feature type="transmembrane region" description="Helical" evidence="3">
    <location>
        <begin position="206"/>
        <end position="223"/>
    </location>
</feature>
<feature type="transmembrane region" description="Helical" evidence="3">
    <location>
        <begin position="142"/>
        <end position="162"/>
    </location>
</feature>
<dbReference type="RefSeq" id="WP_160066531.1">
    <property type="nucleotide sequence ID" value="NZ_WUYX01000060.1"/>
</dbReference>
<dbReference type="InterPro" id="IPR000462">
    <property type="entry name" value="CDP-OH_P_trans"/>
</dbReference>
<evidence type="ECO:0000313" key="5">
    <source>
        <dbReference type="Proteomes" id="UP000434101"/>
    </source>
</evidence>
<reference evidence="4 5" key="1">
    <citation type="submission" date="2020-01" db="EMBL/GenBank/DDBJ databases">
        <title>Natronorubrum sp. JWXQ-INN 674 isolated from Inner Mongolia Autonomous Region of China.</title>
        <authorList>
            <person name="Xue Q."/>
        </authorList>
    </citation>
    <scope>NUCLEOTIDE SEQUENCE [LARGE SCALE GENOMIC DNA]</scope>
    <source>
        <strain evidence="4 5">JWXQ-INN-674</strain>
    </source>
</reference>
<name>A0A6B0VRW8_9EURY</name>
<dbReference type="InterPro" id="IPR043130">
    <property type="entry name" value="CDP-OH_PTrfase_TM_dom"/>
</dbReference>
<dbReference type="AlphaFoldDB" id="A0A6B0VRW8"/>